<organism evidence="3 4">
    <name type="scientific">Cellulomonas septica</name>
    <dbReference type="NCBI Taxonomy" id="285080"/>
    <lineage>
        <taxon>Bacteria</taxon>
        <taxon>Bacillati</taxon>
        <taxon>Actinomycetota</taxon>
        <taxon>Actinomycetes</taxon>
        <taxon>Micrococcales</taxon>
        <taxon>Cellulomonadaceae</taxon>
        <taxon>Cellulomonas</taxon>
    </lineage>
</organism>
<dbReference type="InterPro" id="IPR021682">
    <property type="entry name" value="DUF2933"/>
</dbReference>
<evidence type="ECO:0000313" key="3">
    <source>
        <dbReference type="EMBL" id="NKY38039.1"/>
    </source>
</evidence>
<evidence type="ECO:0000256" key="2">
    <source>
        <dbReference type="SAM" id="Phobius"/>
    </source>
</evidence>
<accession>A0ABX1JUQ0</accession>
<protein>
    <submittedName>
        <fullName evidence="3">DUF2933 domain-containing protein</fullName>
    </submittedName>
</protein>
<dbReference type="Pfam" id="PF11666">
    <property type="entry name" value="DUF2933"/>
    <property type="match status" value="1"/>
</dbReference>
<dbReference type="EMBL" id="JAAXOY010000001">
    <property type="protein sequence ID" value="NKY38039.1"/>
    <property type="molecule type" value="Genomic_DNA"/>
</dbReference>
<reference evidence="3 4" key="1">
    <citation type="submission" date="2020-04" db="EMBL/GenBank/DDBJ databases">
        <title>MicrobeNet Type strains.</title>
        <authorList>
            <person name="Nicholson A.C."/>
        </authorList>
    </citation>
    <scope>NUCLEOTIDE SEQUENCE [LARGE SCALE GENOMIC DNA]</scope>
    <source>
        <strain evidence="3 4">ATCC BAA-787</strain>
    </source>
</reference>
<keyword evidence="2" id="KW-1133">Transmembrane helix</keyword>
<sequence>MSAHSPAGHLLMMVGIGAGIFAVLVVTGRSWSDALSYAALLACPVMLVVMMLMMGRHGHQHDPHHDSSSTSERQGAPRT</sequence>
<feature type="transmembrane region" description="Helical" evidence="2">
    <location>
        <begin position="7"/>
        <end position="28"/>
    </location>
</feature>
<gene>
    <name evidence="3" type="ORF">HGA02_00430</name>
</gene>
<keyword evidence="2" id="KW-0472">Membrane</keyword>
<name>A0ABX1JUQ0_9CELL</name>
<keyword evidence="2" id="KW-0812">Transmembrane</keyword>
<comment type="caution">
    <text evidence="3">The sequence shown here is derived from an EMBL/GenBank/DDBJ whole genome shotgun (WGS) entry which is preliminary data.</text>
</comment>
<evidence type="ECO:0000313" key="4">
    <source>
        <dbReference type="Proteomes" id="UP000777774"/>
    </source>
</evidence>
<dbReference type="Proteomes" id="UP000777774">
    <property type="component" value="Unassembled WGS sequence"/>
</dbReference>
<feature type="region of interest" description="Disordered" evidence="1">
    <location>
        <begin position="58"/>
        <end position="79"/>
    </location>
</feature>
<feature type="transmembrane region" description="Helical" evidence="2">
    <location>
        <begin position="34"/>
        <end position="54"/>
    </location>
</feature>
<evidence type="ECO:0000256" key="1">
    <source>
        <dbReference type="SAM" id="MobiDB-lite"/>
    </source>
</evidence>
<proteinExistence type="predicted"/>
<dbReference type="RefSeq" id="WP_168676333.1">
    <property type="nucleotide sequence ID" value="NZ_JAAXOY010000001.1"/>
</dbReference>
<keyword evidence="4" id="KW-1185">Reference proteome</keyword>